<dbReference type="Gene3D" id="2.60.120.10">
    <property type="entry name" value="Jelly Rolls"/>
    <property type="match status" value="2"/>
</dbReference>
<dbReference type="PANTHER" id="PTHR24567">
    <property type="entry name" value="CRP FAMILY TRANSCRIPTIONAL REGULATORY PROTEIN"/>
    <property type="match status" value="1"/>
</dbReference>
<name>A0A2W5TDI8_9BACT</name>
<organism evidence="3 4">
    <name type="scientific">Archangium gephyra</name>
    <dbReference type="NCBI Taxonomy" id="48"/>
    <lineage>
        <taxon>Bacteria</taxon>
        <taxon>Pseudomonadati</taxon>
        <taxon>Myxococcota</taxon>
        <taxon>Myxococcia</taxon>
        <taxon>Myxococcales</taxon>
        <taxon>Cystobacterineae</taxon>
        <taxon>Archangiaceae</taxon>
        <taxon>Archangium</taxon>
    </lineage>
</organism>
<evidence type="ECO:0000256" key="1">
    <source>
        <dbReference type="SAM" id="MobiDB-lite"/>
    </source>
</evidence>
<proteinExistence type="predicted"/>
<dbReference type="PANTHER" id="PTHR24567:SF26">
    <property type="entry name" value="REGULATORY PROTEIN YEIL"/>
    <property type="match status" value="1"/>
</dbReference>
<dbReference type="SMART" id="SM00100">
    <property type="entry name" value="cNMP"/>
    <property type="match status" value="2"/>
</dbReference>
<sequence length="378" mass="41587">MTSVHGVPQSPTVSRSAQFSTRLKESCMSESPLPRSVPKQLRSRVAVPVPPPVSLIPVDVLQDVAREEQRRGFDESFDTDPRTAQMQMNAPVLGTVTADVEVAYFALTQVPLFRDLPAASLEKMSQDAIQLEVPDGELLFREGDEATSFFVVVDGTLELLRHKDGREVALRHTTKGEAFGLFGLFSAQLRAASARAIGDCTILEISSERLQTLLADDEALHHRLLGFYRERLVEGFMASRLFTDIDSIARARLIGRFQHMELEAGQALVNPGEVANVLAVVTHGRLVVEDRSRLGHSPRHFEVTQGQFLAMTCALSGLPSKLRVLAPEYATISILAHKNLAELMRDYPALRSLPSRLPHYARALDRDVFCGGSGVPGL</sequence>
<accession>A0A2W5TDI8</accession>
<gene>
    <name evidence="3" type="ORF">DI536_16770</name>
</gene>
<evidence type="ECO:0000313" key="4">
    <source>
        <dbReference type="Proteomes" id="UP000249061"/>
    </source>
</evidence>
<dbReference type="Proteomes" id="UP000249061">
    <property type="component" value="Unassembled WGS sequence"/>
</dbReference>
<dbReference type="PROSITE" id="PS50042">
    <property type="entry name" value="CNMP_BINDING_3"/>
    <property type="match status" value="2"/>
</dbReference>
<comment type="caution">
    <text evidence="3">The sequence shown here is derived from an EMBL/GenBank/DDBJ whole genome shotgun (WGS) entry which is preliminary data.</text>
</comment>
<dbReference type="CDD" id="cd00038">
    <property type="entry name" value="CAP_ED"/>
    <property type="match status" value="2"/>
</dbReference>
<dbReference type="InterPro" id="IPR018490">
    <property type="entry name" value="cNMP-bd_dom_sf"/>
</dbReference>
<dbReference type="AlphaFoldDB" id="A0A2W5TDI8"/>
<evidence type="ECO:0000313" key="3">
    <source>
        <dbReference type="EMBL" id="PZR11977.1"/>
    </source>
</evidence>
<dbReference type="SUPFAM" id="SSF51206">
    <property type="entry name" value="cAMP-binding domain-like"/>
    <property type="match status" value="2"/>
</dbReference>
<feature type="region of interest" description="Disordered" evidence="1">
    <location>
        <begin position="1"/>
        <end position="38"/>
    </location>
</feature>
<dbReference type="Pfam" id="PF00027">
    <property type="entry name" value="cNMP_binding"/>
    <property type="match status" value="1"/>
</dbReference>
<dbReference type="GO" id="GO:0003700">
    <property type="term" value="F:DNA-binding transcription factor activity"/>
    <property type="evidence" value="ECO:0007669"/>
    <property type="project" value="TreeGrafter"/>
</dbReference>
<protein>
    <recommendedName>
        <fullName evidence="2">Cyclic nucleotide-binding domain-containing protein</fullName>
    </recommendedName>
</protein>
<dbReference type="InterPro" id="IPR050397">
    <property type="entry name" value="Env_Response_Regulators"/>
</dbReference>
<reference evidence="3 4" key="1">
    <citation type="submission" date="2017-08" db="EMBL/GenBank/DDBJ databases">
        <title>Infants hospitalized years apart are colonized by the same room-sourced microbial strains.</title>
        <authorList>
            <person name="Brooks B."/>
            <person name="Olm M.R."/>
            <person name="Firek B.A."/>
            <person name="Baker R."/>
            <person name="Thomas B.C."/>
            <person name="Morowitz M.J."/>
            <person name="Banfield J.F."/>
        </authorList>
    </citation>
    <scope>NUCLEOTIDE SEQUENCE [LARGE SCALE GENOMIC DNA]</scope>
    <source>
        <strain evidence="3">S2_003_000_R2_14</strain>
    </source>
</reference>
<evidence type="ECO:0000259" key="2">
    <source>
        <dbReference type="PROSITE" id="PS50042"/>
    </source>
</evidence>
<feature type="domain" description="Cyclic nucleotide-binding" evidence="2">
    <location>
        <begin position="112"/>
        <end position="231"/>
    </location>
</feature>
<dbReference type="GO" id="GO:0005829">
    <property type="term" value="C:cytosol"/>
    <property type="evidence" value="ECO:0007669"/>
    <property type="project" value="TreeGrafter"/>
</dbReference>
<dbReference type="EMBL" id="QFQP01000013">
    <property type="protein sequence ID" value="PZR11977.1"/>
    <property type="molecule type" value="Genomic_DNA"/>
</dbReference>
<feature type="compositionally biased region" description="Polar residues" evidence="1">
    <location>
        <begin position="1"/>
        <end position="21"/>
    </location>
</feature>
<dbReference type="InterPro" id="IPR000595">
    <property type="entry name" value="cNMP-bd_dom"/>
</dbReference>
<dbReference type="InterPro" id="IPR014710">
    <property type="entry name" value="RmlC-like_jellyroll"/>
</dbReference>
<feature type="domain" description="Cyclic nucleotide-binding" evidence="2">
    <location>
        <begin position="241"/>
        <end position="344"/>
    </location>
</feature>